<dbReference type="InterPro" id="IPR054613">
    <property type="entry name" value="Peptidase_S78_dom"/>
</dbReference>
<reference evidence="5" key="1">
    <citation type="journal article" date="2015" name="Nature">
        <title>Complex archaea that bridge the gap between prokaryotes and eukaryotes.</title>
        <authorList>
            <person name="Spang A."/>
            <person name="Saw J.H."/>
            <person name="Jorgensen S.L."/>
            <person name="Zaremba-Niedzwiedzka K."/>
            <person name="Martijn J."/>
            <person name="Lind A.E."/>
            <person name="van Eijk R."/>
            <person name="Schleper C."/>
            <person name="Guy L."/>
            <person name="Ettema T.J."/>
        </authorList>
    </citation>
    <scope>NUCLEOTIDE SEQUENCE</scope>
</reference>
<keyword evidence="3" id="KW-0378">Hydrolase</keyword>
<gene>
    <name evidence="5" type="ORF">LCGC14_2862060</name>
</gene>
<dbReference type="Pfam" id="PF04586">
    <property type="entry name" value="Peptidase_S78"/>
    <property type="match status" value="1"/>
</dbReference>
<dbReference type="AlphaFoldDB" id="A0A0F8Y5M5"/>
<evidence type="ECO:0000259" key="4">
    <source>
        <dbReference type="Pfam" id="PF04586"/>
    </source>
</evidence>
<comment type="caution">
    <text evidence="5">The sequence shown here is derived from an EMBL/GenBank/DDBJ whole genome shotgun (WGS) entry which is preliminary data.</text>
</comment>
<accession>A0A0F8Y5M5</accession>
<keyword evidence="1" id="KW-1188">Viral release from host cell</keyword>
<dbReference type="GO" id="GO:0008233">
    <property type="term" value="F:peptidase activity"/>
    <property type="evidence" value="ECO:0007669"/>
    <property type="project" value="UniProtKB-KW"/>
</dbReference>
<dbReference type="GO" id="GO:0006508">
    <property type="term" value="P:proteolysis"/>
    <property type="evidence" value="ECO:0007669"/>
    <property type="project" value="UniProtKB-KW"/>
</dbReference>
<evidence type="ECO:0000256" key="2">
    <source>
        <dbReference type="ARBA" id="ARBA00022670"/>
    </source>
</evidence>
<evidence type="ECO:0000256" key="1">
    <source>
        <dbReference type="ARBA" id="ARBA00022612"/>
    </source>
</evidence>
<keyword evidence="2" id="KW-0645">Protease</keyword>
<dbReference type="InterPro" id="IPR006433">
    <property type="entry name" value="Prohead_protease"/>
</dbReference>
<name>A0A0F8Y5M5_9ZZZZ</name>
<protein>
    <recommendedName>
        <fullName evidence="4">Prohead serine protease domain-containing protein</fullName>
    </recommendedName>
</protein>
<organism evidence="5">
    <name type="scientific">marine sediment metagenome</name>
    <dbReference type="NCBI Taxonomy" id="412755"/>
    <lineage>
        <taxon>unclassified sequences</taxon>
        <taxon>metagenomes</taxon>
        <taxon>ecological metagenomes</taxon>
    </lineage>
</organism>
<evidence type="ECO:0000313" key="5">
    <source>
        <dbReference type="EMBL" id="KKK76593.1"/>
    </source>
</evidence>
<feature type="domain" description="Prohead serine protease" evidence="4">
    <location>
        <begin position="87"/>
        <end position="172"/>
    </location>
</feature>
<feature type="non-terminal residue" evidence="5">
    <location>
        <position position="197"/>
    </location>
</feature>
<sequence>MRIPFWPVEDAAAFADADPDVWLDRTVQYWKGALSKAAHIEVPCRKATEALLAAHVCQLIANDHGEVHGGEGFYDFFFIRDGAYQVMELEEADRGLRIKGRLLIEQGVPTADKVFALLKAGALDALSIGFMVPNNGAVFDREAGVRVLKKIDLMEISIVTFPMNPKAKIQRVKALAAEGIETKRDFENYLREAGFSA</sequence>
<dbReference type="NCBIfam" id="TIGR01543">
    <property type="entry name" value="proheadase_HK97"/>
    <property type="match status" value="1"/>
</dbReference>
<proteinExistence type="predicted"/>
<evidence type="ECO:0000256" key="3">
    <source>
        <dbReference type="ARBA" id="ARBA00022801"/>
    </source>
</evidence>
<dbReference type="EMBL" id="LAZR01055338">
    <property type="protein sequence ID" value="KKK76593.1"/>
    <property type="molecule type" value="Genomic_DNA"/>
</dbReference>